<accession>A0A7S0YDU0</accession>
<evidence type="ECO:0000313" key="1">
    <source>
        <dbReference type="EMBL" id="CAD8770845.1"/>
    </source>
</evidence>
<proteinExistence type="predicted"/>
<organism evidence="1">
    <name type="scientific">Polytomella parva</name>
    <dbReference type="NCBI Taxonomy" id="51329"/>
    <lineage>
        <taxon>Eukaryota</taxon>
        <taxon>Viridiplantae</taxon>
        <taxon>Chlorophyta</taxon>
        <taxon>core chlorophytes</taxon>
        <taxon>Chlorophyceae</taxon>
        <taxon>CS clade</taxon>
        <taxon>Chlamydomonadales</taxon>
        <taxon>Chlamydomonadaceae</taxon>
        <taxon>Polytomella</taxon>
    </lineage>
</organism>
<gene>
    <name evidence="1" type="ORF">PPAR00522_LOCUS7247</name>
</gene>
<sequence>MQALRAARSFAQAGVRRAHTVAGKNADEIWGKYFPKPQVSAETTKKNLNKELVGFALLGPAGAGFMLYDFVVGLEEEHECVIPPYPWMRIRRLPGMPWGENGLFERNPRVAKEWPPADGAPASHH</sequence>
<protein>
    <submittedName>
        <fullName evidence="1">Uncharacterized protein</fullName>
    </submittedName>
</protein>
<name>A0A7S0YDU0_9CHLO</name>
<dbReference type="AlphaFoldDB" id="A0A7S0YDU0"/>
<reference evidence="1" key="1">
    <citation type="submission" date="2021-01" db="EMBL/GenBank/DDBJ databases">
        <authorList>
            <person name="Corre E."/>
            <person name="Pelletier E."/>
            <person name="Niang G."/>
            <person name="Scheremetjew M."/>
            <person name="Finn R."/>
            <person name="Kale V."/>
            <person name="Holt S."/>
            <person name="Cochrane G."/>
            <person name="Meng A."/>
            <person name="Brown T."/>
            <person name="Cohen L."/>
        </authorList>
    </citation>
    <scope>NUCLEOTIDE SEQUENCE</scope>
    <source>
        <strain evidence="1">SAG 63-3</strain>
    </source>
</reference>
<dbReference type="EMBL" id="HBFM01011421">
    <property type="protein sequence ID" value="CAD8770845.1"/>
    <property type="molecule type" value="Transcribed_RNA"/>
</dbReference>